<sequence length="231" mass="26852">MSTLLSSKNENLLNYINRFLEETRGLSLFEAFEWIFKAFENPIIISSNNYFLAPHSVLENPNTHILRGNNLYQLTELKFNKVNNHFMEHEMISLFKMDDIPEKGSNQIENIPLTKNDFAIFMRTWIALECLAYDKKLLSNRYSGKLPIIQYQMVKGQFSEAIIKIYSIINNYINGNTTLENKSFNVFIHNEIDDCMNTLINLTGGHGVLTETVSRKIYLSFVIKNLFVESE</sequence>
<dbReference type="AlphaFoldDB" id="A0A0M0LM70"/>
<evidence type="ECO:0000313" key="2">
    <source>
        <dbReference type="Proteomes" id="UP000036867"/>
    </source>
</evidence>
<proteinExistence type="predicted"/>
<keyword evidence="2" id="KW-1185">Reference proteome</keyword>
<dbReference type="STRING" id="263475.AMD00_05065"/>
<evidence type="ECO:0000313" key="1">
    <source>
        <dbReference type="EMBL" id="KOO51813.1"/>
    </source>
</evidence>
<dbReference type="OrthoDB" id="9871646at2"/>
<comment type="caution">
    <text evidence="1">The sequence shown here is derived from an EMBL/GenBank/DDBJ whole genome shotgun (WGS) entry which is preliminary data.</text>
</comment>
<organism evidence="1 2">
    <name type="scientific">Viridibacillus arvi</name>
    <dbReference type="NCBI Taxonomy" id="263475"/>
    <lineage>
        <taxon>Bacteria</taxon>
        <taxon>Bacillati</taxon>
        <taxon>Bacillota</taxon>
        <taxon>Bacilli</taxon>
        <taxon>Bacillales</taxon>
        <taxon>Caryophanaceae</taxon>
        <taxon>Viridibacillus</taxon>
    </lineage>
</organism>
<accession>A0A0M0LM70</accession>
<evidence type="ECO:0008006" key="3">
    <source>
        <dbReference type="Google" id="ProtNLM"/>
    </source>
</evidence>
<protein>
    <recommendedName>
        <fullName evidence="3">Acyl-CoA dehydrogenase/oxidase C-terminal domain-containing protein</fullName>
    </recommendedName>
</protein>
<reference evidence="2" key="1">
    <citation type="submission" date="2015-08" db="EMBL/GenBank/DDBJ databases">
        <title>Fjat-10028 dsm 16317.</title>
        <authorList>
            <person name="Liu B."/>
            <person name="Wang J."/>
            <person name="Zhu Y."/>
            <person name="Liu G."/>
            <person name="Chen Q."/>
            <person name="Chen Z."/>
            <person name="Lan J."/>
            <person name="Che J."/>
            <person name="Ge C."/>
            <person name="Shi H."/>
            <person name="Pan Z."/>
            <person name="Liu X."/>
        </authorList>
    </citation>
    <scope>NUCLEOTIDE SEQUENCE [LARGE SCALE GENOMIC DNA]</scope>
    <source>
        <strain evidence="2">DSM 16317</strain>
    </source>
</reference>
<dbReference type="Proteomes" id="UP000036867">
    <property type="component" value="Unassembled WGS sequence"/>
</dbReference>
<dbReference type="GeneID" id="301135474"/>
<gene>
    <name evidence="1" type="ORF">AMD00_05065</name>
</gene>
<name>A0A0M0LM70_9BACL</name>
<dbReference type="EMBL" id="LILB01000001">
    <property type="protein sequence ID" value="KOO51813.1"/>
    <property type="molecule type" value="Genomic_DNA"/>
</dbReference>
<dbReference type="RefSeq" id="WP_053415977.1">
    <property type="nucleotide sequence ID" value="NZ_LILB01000001.1"/>
</dbReference>